<organism evidence="7 8">
    <name type="scientific">Nocardia acididurans</name>
    <dbReference type="NCBI Taxonomy" id="2802282"/>
    <lineage>
        <taxon>Bacteria</taxon>
        <taxon>Bacillati</taxon>
        <taxon>Actinomycetota</taxon>
        <taxon>Actinomycetes</taxon>
        <taxon>Mycobacteriales</taxon>
        <taxon>Nocardiaceae</taxon>
        <taxon>Nocardia</taxon>
    </lineage>
</organism>
<evidence type="ECO:0000313" key="7">
    <source>
        <dbReference type="EMBL" id="MBL1074689.1"/>
    </source>
</evidence>
<evidence type="ECO:0000256" key="1">
    <source>
        <dbReference type="ARBA" id="ARBA00023015"/>
    </source>
</evidence>
<dbReference type="SUPFAM" id="SSF46689">
    <property type="entry name" value="Homeodomain-like"/>
    <property type="match status" value="1"/>
</dbReference>
<evidence type="ECO:0000313" key="8">
    <source>
        <dbReference type="Proteomes" id="UP000602198"/>
    </source>
</evidence>
<dbReference type="PROSITE" id="PS50977">
    <property type="entry name" value="HTH_TETR_2"/>
    <property type="match status" value="1"/>
</dbReference>
<keyword evidence="8" id="KW-1185">Reference proteome</keyword>
<dbReference type="Pfam" id="PF00440">
    <property type="entry name" value="TetR_N"/>
    <property type="match status" value="1"/>
</dbReference>
<keyword evidence="2 4" id="KW-0238">DNA-binding</keyword>
<comment type="caution">
    <text evidence="7">The sequence shown here is derived from an EMBL/GenBank/DDBJ whole genome shotgun (WGS) entry which is preliminary data.</text>
</comment>
<dbReference type="Gene3D" id="1.10.357.10">
    <property type="entry name" value="Tetracycline Repressor, domain 2"/>
    <property type="match status" value="1"/>
</dbReference>
<dbReference type="InterPro" id="IPR036271">
    <property type="entry name" value="Tet_transcr_reg_TetR-rel_C_sf"/>
</dbReference>
<protein>
    <submittedName>
        <fullName evidence="7">TetR/AcrR family transcriptional regulator</fullName>
    </submittedName>
</protein>
<dbReference type="Proteomes" id="UP000602198">
    <property type="component" value="Unassembled WGS sequence"/>
</dbReference>
<feature type="region of interest" description="Disordered" evidence="5">
    <location>
        <begin position="1"/>
        <end position="24"/>
    </location>
</feature>
<evidence type="ECO:0000256" key="5">
    <source>
        <dbReference type="SAM" id="MobiDB-lite"/>
    </source>
</evidence>
<reference evidence="7 8" key="1">
    <citation type="submission" date="2021-01" db="EMBL/GenBank/DDBJ databases">
        <title>WGS of actinomycetes isolated from Thailand.</title>
        <authorList>
            <person name="Thawai C."/>
        </authorList>
    </citation>
    <scope>NUCLEOTIDE SEQUENCE [LARGE SCALE GENOMIC DNA]</scope>
    <source>
        <strain evidence="7 8">LPG 2</strain>
    </source>
</reference>
<dbReference type="InterPro" id="IPR001647">
    <property type="entry name" value="HTH_TetR"/>
</dbReference>
<evidence type="ECO:0000256" key="2">
    <source>
        <dbReference type="ARBA" id="ARBA00023125"/>
    </source>
</evidence>
<evidence type="ECO:0000259" key="6">
    <source>
        <dbReference type="PROSITE" id="PS50977"/>
    </source>
</evidence>
<sequence>MTPTPTGPAQPRRGRPPSADRTAQRRRELVATAYAVFIEKGYTAAGVNDITDRLGVATGTFYRYFDSKREILDHVIEFGIEKMFTAIQEAWGAGPDESFDGFIAHLHTVGEAMMRTLDEEPGMVRMLLFEATAVDEELTSRLLGVHEALGAAIASMLDHGVAQGYLRQGLDTRLIGRSLYMMLSPSLVDMLTEPLGPQGRAHHIDVVLDLVLNGLRAP</sequence>
<dbReference type="PRINTS" id="PR00455">
    <property type="entry name" value="HTHTETR"/>
</dbReference>
<dbReference type="PANTHER" id="PTHR30055:SF234">
    <property type="entry name" value="HTH-TYPE TRANSCRIPTIONAL REGULATOR BETI"/>
    <property type="match status" value="1"/>
</dbReference>
<gene>
    <name evidence="7" type="ORF">JK358_09795</name>
</gene>
<dbReference type="InterPro" id="IPR050109">
    <property type="entry name" value="HTH-type_TetR-like_transc_reg"/>
</dbReference>
<feature type="DNA-binding region" description="H-T-H motif" evidence="4">
    <location>
        <begin position="46"/>
        <end position="65"/>
    </location>
</feature>
<dbReference type="Gene3D" id="1.10.10.60">
    <property type="entry name" value="Homeodomain-like"/>
    <property type="match status" value="1"/>
</dbReference>
<accession>A0ABS1M3E0</accession>
<dbReference type="PANTHER" id="PTHR30055">
    <property type="entry name" value="HTH-TYPE TRANSCRIPTIONAL REGULATOR RUTR"/>
    <property type="match status" value="1"/>
</dbReference>
<dbReference type="RefSeq" id="WP_201945837.1">
    <property type="nucleotide sequence ID" value="NZ_JAERRJ010000003.1"/>
</dbReference>
<keyword evidence="1" id="KW-0805">Transcription regulation</keyword>
<proteinExistence type="predicted"/>
<feature type="domain" description="HTH tetR-type" evidence="6">
    <location>
        <begin position="23"/>
        <end position="83"/>
    </location>
</feature>
<name>A0ABS1M3E0_9NOCA</name>
<dbReference type="InterPro" id="IPR009057">
    <property type="entry name" value="Homeodomain-like_sf"/>
</dbReference>
<keyword evidence="3" id="KW-0804">Transcription</keyword>
<dbReference type="SUPFAM" id="SSF48498">
    <property type="entry name" value="Tetracyclin repressor-like, C-terminal domain"/>
    <property type="match status" value="1"/>
</dbReference>
<evidence type="ECO:0000256" key="4">
    <source>
        <dbReference type="PROSITE-ProRule" id="PRU00335"/>
    </source>
</evidence>
<dbReference type="EMBL" id="JAERRJ010000003">
    <property type="protein sequence ID" value="MBL1074689.1"/>
    <property type="molecule type" value="Genomic_DNA"/>
</dbReference>
<evidence type="ECO:0000256" key="3">
    <source>
        <dbReference type="ARBA" id="ARBA00023163"/>
    </source>
</evidence>